<dbReference type="InterPro" id="IPR012877">
    <property type="entry name" value="Dhs-27"/>
</dbReference>
<reference evidence="2" key="1">
    <citation type="submission" date="2014-05" db="EMBL/GenBank/DDBJ databases">
        <title>The genome and life-stage specific transcriptomes of Globodera pallida elucidate key aspects of plant parasitism by a cyst nematode.</title>
        <authorList>
            <person name="Cotton J.A."/>
            <person name="Lilley C.J."/>
            <person name="Jones L.M."/>
            <person name="Kikuchi T."/>
            <person name="Reid A.J."/>
            <person name="Thorpe P."/>
            <person name="Tsai I.J."/>
            <person name="Beasley H."/>
            <person name="Blok V."/>
            <person name="Cock P.J.A."/>
            <person name="Van den Akker S.E."/>
            <person name="Holroyd N."/>
            <person name="Hunt M."/>
            <person name="Mantelin S."/>
            <person name="Naghra H."/>
            <person name="Pain A."/>
            <person name="Palomares-Rius J.E."/>
            <person name="Zarowiecki M."/>
            <person name="Berriman M."/>
            <person name="Jones J.T."/>
            <person name="Urwin P.E."/>
        </authorList>
    </citation>
    <scope>NUCLEOTIDE SEQUENCE [LARGE SCALE GENOMIC DNA]</scope>
    <source>
        <strain evidence="2">Lindley</strain>
    </source>
</reference>
<dbReference type="SMART" id="SM00587">
    <property type="entry name" value="CHK"/>
    <property type="match status" value="1"/>
</dbReference>
<dbReference type="InterPro" id="IPR052961">
    <property type="entry name" value="Oxido-Kinase-like_Enzymes"/>
</dbReference>
<organism evidence="2 3">
    <name type="scientific">Globodera pallida</name>
    <name type="common">Potato cyst nematode worm</name>
    <name type="synonym">Heterodera pallida</name>
    <dbReference type="NCBI Taxonomy" id="36090"/>
    <lineage>
        <taxon>Eukaryota</taxon>
        <taxon>Metazoa</taxon>
        <taxon>Ecdysozoa</taxon>
        <taxon>Nematoda</taxon>
        <taxon>Chromadorea</taxon>
        <taxon>Rhabditida</taxon>
        <taxon>Tylenchina</taxon>
        <taxon>Tylenchomorpha</taxon>
        <taxon>Tylenchoidea</taxon>
        <taxon>Heteroderidae</taxon>
        <taxon>Heteroderinae</taxon>
        <taxon>Globodera</taxon>
    </lineage>
</organism>
<dbReference type="PANTHER" id="PTHR23020:SF41">
    <property type="entry name" value="AMINOGLYCOSIDE PHOSPHOTRANSFERASE DOMAIN-CONTAINING PROTEIN"/>
    <property type="match status" value="1"/>
</dbReference>
<reference evidence="3" key="2">
    <citation type="submission" date="2016-06" db="UniProtKB">
        <authorList>
            <consortium name="WormBaseParasite"/>
        </authorList>
    </citation>
    <scope>IDENTIFICATION</scope>
</reference>
<feature type="domain" description="CHK kinase-like" evidence="1">
    <location>
        <begin position="254"/>
        <end position="448"/>
    </location>
</feature>
<dbReference type="AlphaFoldDB" id="A0A183BWH1"/>
<evidence type="ECO:0000313" key="2">
    <source>
        <dbReference type="Proteomes" id="UP000050741"/>
    </source>
</evidence>
<accession>A0A183BWH1</accession>
<protein>
    <submittedName>
        <fullName evidence="3">CHK domain-containing protein</fullName>
    </submittedName>
</protein>
<keyword evidence="2" id="KW-1185">Reference proteome</keyword>
<evidence type="ECO:0000313" key="3">
    <source>
        <dbReference type="WBParaSite" id="GPLIN_000496000"/>
    </source>
</evidence>
<name>A0A183BWH1_GLOPA</name>
<evidence type="ECO:0000259" key="1">
    <source>
        <dbReference type="SMART" id="SM00587"/>
    </source>
</evidence>
<dbReference type="WBParaSite" id="GPLIN_000496000">
    <property type="protein sequence ID" value="GPLIN_000496000"/>
    <property type="gene ID" value="GPLIN_000496000"/>
</dbReference>
<dbReference type="Proteomes" id="UP000050741">
    <property type="component" value="Unassembled WGS sequence"/>
</dbReference>
<dbReference type="SUPFAM" id="SSF56112">
    <property type="entry name" value="Protein kinase-like (PK-like)"/>
    <property type="match status" value="2"/>
</dbReference>
<dbReference type="Pfam" id="PF07914">
    <property type="entry name" value="DUF1679"/>
    <property type="match status" value="1"/>
</dbReference>
<dbReference type="InterPro" id="IPR011009">
    <property type="entry name" value="Kinase-like_dom_sf"/>
</dbReference>
<proteinExistence type="predicted"/>
<sequence>MPFPTAGCNNAWPTSVILKVPGVKYYEIIGKDNAAPNTSEEDASREFINLYLTSAHKREIAFYNCFHQFDPSIEFLPKLFYGADYSTQHCEGLIIMEDLSGRAVSLPVLPGLNDAHVRAVLEAMARVHATAWAIRRMATNVTDGGKEIAKIEPNAIGPLIHRLLPIYRKDFIEMSYYDGIKYGAFYGIMFINNAAPNTSEEDASREFINLYLTSAHKREIAFYNCFHQFDPSIEFLPKLFYGADYSTQHCEGLIIMEDLSGRAVSLPVLPGLNDAHVRAVLEAMARVHATAWAHPAEWQQMVLADYDDNSTPTYWALEPFFISSVTDGGKEIAKIEPNAIGPLIHRLLPIYRKDFIAMSYYDGIKYGFPSCMVHSDLWSPNILWTKNADGQASENLCAIIDWQTVHAGNPCEDICRLLALNTSGDYRRANTDRLLAFYAEKVAHFMGGTAPFTMAQLKQAYTGAMPYTMMFLCFGASMYCTMDSIVGTEPAEREMQRMELFQRVQMFLEDTEAEPIPCVPWHNANASNNSCGGQNKTDCHKENYFLFNVCNFLARRSTKLSSEWATGSPGPVLSNSNKMRWRCVHWLNGMLTGSTVFPQMDKWLQFRFAPEDGQRKVLLGAILIGGPLLTKLDIYDTKIDYDDNFFNIILQEVLYTEAIHSKMVDKLLIVTKRTKWPNLLTKFFDIEAIQKLSQSQEIAVKIGQHLRITVTVRVKMHQDGLRGYGVVCTVERHGTAVFKIGLFNDLNDLSGPAVPLHDDGQQQRIDQFVLFVVEKVGPGLVNNL</sequence>
<dbReference type="PANTHER" id="PTHR23020">
    <property type="entry name" value="UNCHARACTERIZED NUCLEAR HORMONE RECEPTOR-RELATED"/>
    <property type="match status" value="1"/>
</dbReference>
<dbReference type="InterPro" id="IPR015897">
    <property type="entry name" value="CHK_kinase-like"/>
</dbReference>
<dbReference type="Gene3D" id="3.90.1200.10">
    <property type="match status" value="1"/>
</dbReference>